<dbReference type="Proteomes" id="UP000805649">
    <property type="component" value="Unassembled WGS sequence"/>
</dbReference>
<sequence>MESRPIDAPSAPYTGPGSYPSGGPPGADQYSRPAQPATPSAQYGGQSNNGPPPPLPNVTAQPSVDKMSGPAAYPTPHSHQTSMAEVPRPSAALNPLTTTTQDLKSIKTTTQFALREYLSLQRKRGSGATSMELEDQIRNQGRILLGDLKILRKEVGVVIKDGENHRWRNWLIGGAVATFIPAVKRIFRRPSSEKSDSVTTNKTEYAFSRSKDLLARIKDSVLGRNSFASIAFFVFAVLYVFSNEVTLQVAKTVSKRLKRLSAKIERGDAEVVEQDMKLLEGWRWRVLMWAPTVHRNQIHKEKPSKMLNKKRRHSGDESPREEDASIQKAVSRADRGHLSTRPSEPGTLADVYYRNLFASKPDFASLGKEDSEFGALLKKHSLDFNDPIAVMQLTKTLLKLKFGLAIELPDDRLCPPVVNRHNYILWLKGLMDSTSYDNPDRKVLGLDIGTGASCIYPLLGCTQRRWSFFATDIDDKSLSYAKRNVELNNLQNRISIVSRQPSDKLIPLEELGVQELGFVMTNPPFYTSEEDMRNSAELKDRPAKAVCTGAPNEMVTEGGEVAFVGRILEESLELRERVQWYTAMFGKHSSMEEFVGMLRKHNIENYAVTELVQGTTRRWALGWSFGGMRPAEDIARGLEAAKWKKLLPPIVESRVVDFPLADGVGKLGDKVQELLSSLELMSWDWDREKLSGVGRAREDVWSRAWRRKKMREAREGKPAAAVSTEDRCNFGFEISLKVGRERVVVTCRWREGHAASIYESFCGFLKTRLSGTQTLSGK</sequence>
<name>A0ACC3ZLM2_COLTU</name>
<evidence type="ECO:0000313" key="1">
    <source>
        <dbReference type="EMBL" id="KAL0944868.1"/>
    </source>
</evidence>
<keyword evidence="2" id="KW-1185">Reference proteome</keyword>
<gene>
    <name evidence="1" type="ORF">CTRU02_202755</name>
</gene>
<accession>A0ACC3ZLM2</accession>
<dbReference type="EMBL" id="VUJX02000001">
    <property type="protein sequence ID" value="KAL0944868.1"/>
    <property type="molecule type" value="Genomic_DNA"/>
</dbReference>
<comment type="caution">
    <text evidence="1">The sequence shown here is derived from an EMBL/GenBank/DDBJ whole genome shotgun (WGS) entry which is preliminary data.</text>
</comment>
<reference evidence="1 2" key="1">
    <citation type="journal article" date="2020" name="Phytopathology">
        <title>Genome Sequence Resources of Colletotrichum truncatum, C. plurivorum, C. musicola, and C. sojae: Four Species Pathogenic to Soybean (Glycine max).</title>
        <authorList>
            <person name="Rogerio F."/>
            <person name="Boufleur T.R."/>
            <person name="Ciampi-Guillardi M."/>
            <person name="Sukno S.A."/>
            <person name="Thon M.R."/>
            <person name="Massola Junior N.S."/>
            <person name="Baroncelli R."/>
        </authorList>
    </citation>
    <scope>NUCLEOTIDE SEQUENCE [LARGE SCALE GENOMIC DNA]</scope>
    <source>
        <strain evidence="1 2">CMES1059</strain>
    </source>
</reference>
<proteinExistence type="predicted"/>
<evidence type="ECO:0000313" key="2">
    <source>
        <dbReference type="Proteomes" id="UP000805649"/>
    </source>
</evidence>
<organism evidence="1 2">
    <name type="scientific">Colletotrichum truncatum</name>
    <name type="common">Anthracnose fungus</name>
    <name type="synonym">Colletotrichum capsici</name>
    <dbReference type="NCBI Taxonomy" id="5467"/>
    <lineage>
        <taxon>Eukaryota</taxon>
        <taxon>Fungi</taxon>
        <taxon>Dikarya</taxon>
        <taxon>Ascomycota</taxon>
        <taxon>Pezizomycotina</taxon>
        <taxon>Sordariomycetes</taxon>
        <taxon>Hypocreomycetidae</taxon>
        <taxon>Glomerellales</taxon>
        <taxon>Glomerellaceae</taxon>
        <taxon>Colletotrichum</taxon>
        <taxon>Colletotrichum truncatum species complex</taxon>
    </lineage>
</organism>
<protein>
    <submittedName>
        <fullName evidence="1">DUF890 domain-containing protein</fullName>
    </submittedName>
</protein>